<keyword evidence="1" id="KW-0812">Transmembrane</keyword>
<dbReference type="EMBL" id="MCFA01000165">
    <property type="protein sequence ID" value="ORY01826.1"/>
    <property type="molecule type" value="Genomic_DNA"/>
</dbReference>
<accession>A0A1Y1YV40</accession>
<evidence type="ECO:0000256" key="1">
    <source>
        <dbReference type="SAM" id="Phobius"/>
    </source>
</evidence>
<dbReference type="AlphaFoldDB" id="A0A1Y1YV40"/>
<dbReference type="OrthoDB" id="4731394at2759"/>
<evidence type="ECO:0000313" key="2">
    <source>
        <dbReference type="EMBL" id="ORY01826.1"/>
    </source>
</evidence>
<keyword evidence="3" id="KW-1185">Reference proteome</keyword>
<dbReference type="Proteomes" id="UP000193144">
    <property type="component" value="Unassembled WGS sequence"/>
</dbReference>
<keyword evidence="1" id="KW-0472">Membrane</keyword>
<feature type="transmembrane region" description="Helical" evidence="1">
    <location>
        <begin position="48"/>
        <end position="67"/>
    </location>
</feature>
<reference evidence="2 3" key="1">
    <citation type="submission" date="2016-07" db="EMBL/GenBank/DDBJ databases">
        <title>Pervasive Adenine N6-methylation of Active Genes in Fungi.</title>
        <authorList>
            <consortium name="DOE Joint Genome Institute"/>
            <person name="Mondo S.J."/>
            <person name="Dannebaum R.O."/>
            <person name="Kuo R.C."/>
            <person name="Labutti K."/>
            <person name="Haridas S."/>
            <person name="Kuo A."/>
            <person name="Salamov A."/>
            <person name="Ahrendt S.R."/>
            <person name="Lipzen A."/>
            <person name="Sullivan W."/>
            <person name="Andreopoulos W.B."/>
            <person name="Clum A."/>
            <person name="Lindquist E."/>
            <person name="Daum C."/>
            <person name="Ramamoorthy G.K."/>
            <person name="Gryganskyi A."/>
            <person name="Culley D."/>
            <person name="Magnuson J.K."/>
            <person name="James T.Y."/>
            <person name="O'Malley M.A."/>
            <person name="Stajich J.E."/>
            <person name="Spatafora J.W."/>
            <person name="Visel A."/>
            <person name="Grigoriev I.V."/>
        </authorList>
    </citation>
    <scope>NUCLEOTIDE SEQUENCE [LARGE SCALE GENOMIC DNA]</scope>
    <source>
        <strain evidence="2 3">CBS 115471</strain>
    </source>
</reference>
<feature type="transmembrane region" description="Helical" evidence="1">
    <location>
        <begin position="79"/>
        <end position="104"/>
    </location>
</feature>
<keyword evidence="1" id="KW-1133">Transmembrane helix</keyword>
<protein>
    <submittedName>
        <fullName evidence="2">Uncharacterized protein</fullName>
    </submittedName>
</protein>
<feature type="transmembrane region" description="Helical" evidence="1">
    <location>
        <begin position="7"/>
        <end position="28"/>
    </location>
</feature>
<name>A0A1Y1YV40_9PLEO</name>
<organism evidence="2 3">
    <name type="scientific">Clohesyomyces aquaticus</name>
    <dbReference type="NCBI Taxonomy" id="1231657"/>
    <lineage>
        <taxon>Eukaryota</taxon>
        <taxon>Fungi</taxon>
        <taxon>Dikarya</taxon>
        <taxon>Ascomycota</taxon>
        <taxon>Pezizomycotina</taxon>
        <taxon>Dothideomycetes</taxon>
        <taxon>Pleosporomycetidae</taxon>
        <taxon>Pleosporales</taxon>
        <taxon>Lindgomycetaceae</taxon>
        <taxon>Clohesyomyces</taxon>
    </lineage>
</organism>
<comment type="caution">
    <text evidence="2">The sequence shown here is derived from an EMBL/GenBank/DDBJ whole genome shotgun (WGS) entry which is preliminary data.</text>
</comment>
<proteinExistence type="predicted"/>
<gene>
    <name evidence="2" type="ORF">BCR34DRAFT_574610</name>
</gene>
<sequence>MSTPSPLPPLLLTEAILKLIGGSIFFISPTTILKNLHSPPYPLSSISLIQSLGTQTIAFSIPLFLAARADSASVKSRRIVYWAVLGREGLLGAGLLAQIGWSWVGEWKRGKERSGDGEFKALEEGRAAEKRWGVEDENLAATILRRGLWMWVAELVPFVVGRMWILRYRREWFD</sequence>
<feature type="transmembrane region" description="Helical" evidence="1">
    <location>
        <begin position="148"/>
        <end position="165"/>
    </location>
</feature>
<evidence type="ECO:0000313" key="3">
    <source>
        <dbReference type="Proteomes" id="UP000193144"/>
    </source>
</evidence>